<organism evidence="7 8">
    <name type="scientific">Halorutilus salinus</name>
    <dbReference type="NCBI Taxonomy" id="2487751"/>
    <lineage>
        <taxon>Archaea</taxon>
        <taxon>Methanobacteriati</taxon>
        <taxon>Methanobacteriota</taxon>
        <taxon>Stenosarchaea group</taxon>
        <taxon>Halobacteria</taxon>
        <taxon>Halorutilales</taxon>
        <taxon>Halorutilaceae</taxon>
        <taxon>Halorutilus</taxon>
    </lineage>
</organism>
<dbReference type="PANTHER" id="PTHR11108">
    <property type="entry name" value="FERROCHELATASE"/>
    <property type="match status" value="1"/>
</dbReference>
<evidence type="ECO:0000256" key="5">
    <source>
        <dbReference type="HAMAP-Rule" id="MF_00323"/>
    </source>
</evidence>
<dbReference type="GO" id="GO:0004325">
    <property type="term" value="F:ferrochelatase activity"/>
    <property type="evidence" value="ECO:0007669"/>
    <property type="project" value="UniProtKB-UniRule"/>
</dbReference>
<dbReference type="AlphaFoldDB" id="A0A9Q4C5H0"/>
<accession>A0A9Q4C5H0</accession>
<comment type="similarity">
    <text evidence="5 6">Belongs to the ferrochelatase family.</text>
</comment>
<keyword evidence="2 5" id="KW-0350">Heme biosynthesis</keyword>
<dbReference type="HAMAP" id="MF_00323">
    <property type="entry name" value="Ferrochelatase"/>
    <property type="match status" value="1"/>
</dbReference>
<dbReference type="CDD" id="cd00419">
    <property type="entry name" value="Ferrochelatase_C"/>
    <property type="match status" value="1"/>
</dbReference>
<dbReference type="CDD" id="cd03411">
    <property type="entry name" value="Ferrochelatase_N"/>
    <property type="match status" value="1"/>
</dbReference>
<keyword evidence="3 5" id="KW-0456">Lyase</keyword>
<evidence type="ECO:0000256" key="3">
    <source>
        <dbReference type="ARBA" id="ARBA00023239"/>
    </source>
</evidence>
<feature type="binding site" evidence="5">
    <location>
        <position position="278"/>
    </location>
    <ligand>
        <name>Fe(2+)</name>
        <dbReference type="ChEBI" id="CHEBI:29033"/>
    </ligand>
</feature>
<dbReference type="Proteomes" id="UP001149411">
    <property type="component" value="Unassembled WGS sequence"/>
</dbReference>
<evidence type="ECO:0000256" key="1">
    <source>
        <dbReference type="ARBA" id="ARBA00023004"/>
    </source>
</evidence>
<reference evidence="7" key="1">
    <citation type="submission" date="2022-09" db="EMBL/GenBank/DDBJ databases">
        <title>Haloadaptaus new haloarchaeum isolated from saline soil.</title>
        <authorList>
            <person name="Duran-Viseras A."/>
            <person name="Sanchez-Porro C."/>
            <person name="Ventosa A."/>
        </authorList>
    </citation>
    <scope>NUCLEOTIDE SEQUENCE</scope>
    <source>
        <strain evidence="7">F3-133</strain>
    </source>
</reference>
<comment type="subcellular location">
    <subcellularLocation>
        <location evidence="5">Cytoplasm</location>
    </subcellularLocation>
</comment>
<comment type="catalytic activity">
    <reaction evidence="5">
        <text>heme b + 2 H(+) = protoporphyrin IX + Fe(2+)</text>
        <dbReference type="Rhea" id="RHEA:22584"/>
        <dbReference type="ChEBI" id="CHEBI:15378"/>
        <dbReference type="ChEBI" id="CHEBI:29033"/>
        <dbReference type="ChEBI" id="CHEBI:57306"/>
        <dbReference type="ChEBI" id="CHEBI:60344"/>
        <dbReference type="EC" id="4.98.1.1"/>
    </reaction>
</comment>
<dbReference type="EC" id="4.98.1.1" evidence="5"/>
<name>A0A9Q4C5H0_9EURY</name>
<keyword evidence="5" id="KW-0963">Cytoplasm</keyword>
<dbReference type="Gene3D" id="3.40.50.1400">
    <property type="match status" value="2"/>
</dbReference>
<evidence type="ECO:0000313" key="7">
    <source>
        <dbReference type="EMBL" id="MCX2819596.1"/>
    </source>
</evidence>
<comment type="caution">
    <text evidence="7">The sequence shown here is derived from an EMBL/GenBank/DDBJ whole genome shotgun (WGS) entry which is preliminary data.</text>
</comment>
<proteinExistence type="inferred from homology"/>
<evidence type="ECO:0000256" key="2">
    <source>
        <dbReference type="ARBA" id="ARBA00023133"/>
    </source>
</evidence>
<dbReference type="GO" id="GO:0006783">
    <property type="term" value="P:heme biosynthetic process"/>
    <property type="evidence" value="ECO:0007669"/>
    <property type="project" value="UniProtKB-UniRule"/>
</dbReference>
<dbReference type="PANTHER" id="PTHR11108:SF1">
    <property type="entry name" value="FERROCHELATASE, MITOCHONDRIAL"/>
    <property type="match status" value="1"/>
</dbReference>
<evidence type="ECO:0000256" key="6">
    <source>
        <dbReference type="RuleBase" id="RU004185"/>
    </source>
</evidence>
<comment type="pathway">
    <text evidence="5">Porphyrin-containing compound metabolism; protoheme biosynthesis; protoheme from protoporphyrin-IX: step 1/1.</text>
</comment>
<keyword evidence="8" id="KW-1185">Reference proteome</keyword>
<dbReference type="EMBL" id="RKLV01000010">
    <property type="protein sequence ID" value="MCX2819596.1"/>
    <property type="molecule type" value="Genomic_DNA"/>
</dbReference>
<sequence>MTTGVLLLNFGEPEETTRDAVVPYLERIFMSNMEMEDIDDEDEARERAHELAEKRAPGLLAEYDEMGPSPLKPQAREQADALVDELDERGFDAHVYNGMQYTEPFVRDALKEARDDGVEKLVALPVYPLCGRTTTVESLEMAEDALEGFDWSPEYTEITGWHEHPDYVELRAENLAGFIEDEGVSMGDDGDAELLFSAHGTPTKYLEGDLASRYDKYVEEFCDWMARRIGVDDYLLGYQNHENRGVSWTEPDTEDVIEEVEADHVVVEPVSFMREQSETLSELDIELREDCDELGVELHRVPVPHDSPRFPGVLADLVEPVLGDQSLADYGMGQCRCKETEGTYCYGPAY</sequence>
<evidence type="ECO:0000313" key="8">
    <source>
        <dbReference type="Proteomes" id="UP001149411"/>
    </source>
</evidence>
<dbReference type="SUPFAM" id="SSF53800">
    <property type="entry name" value="Chelatase"/>
    <property type="match status" value="1"/>
</dbReference>
<dbReference type="GO" id="GO:0046872">
    <property type="term" value="F:metal ion binding"/>
    <property type="evidence" value="ECO:0007669"/>
    <property type="project" value="UniProtKB-KW"/>
</dbReference>
<dbReference type="Pfam" id="PF00762">
    <property type="entry name" value="Ferrochelatase"/>
    <property type="match status" value="1"/>
</dbReference>
<dbReference type="RefSeq" id="WP_266087999.1">
    <property type="nucleotide sequence ID" value="NZ_RKLV01000010.1"/>
</dbReference>
<evidence type="ECO:0000256" key="4">
    <source>
        <dbReference type="ARBA" id="ARBA00023244"/>
    </source>
</evidence>
<dbReference type="NCBIfam" id="TIGR00109">
    <property type="entry name" value="hemH"/>
    <property type="match status" value="1"/>
</dbReference>
<keyword evidence="4 5" id="KW-0627">Porphyrin biosynthesis</keyword>
<comment type="function">
    <text evidence="5">Catalyzes the ferrous insertion into protoporphyrin IX.</text>
</comment>
<protein>
    <recommendedName>
        <fullName evidence="5">Ferrochelatase</fullName>
        <ecNumber evidence="5">4.98.1.1</ecNumber>
    </recommendedName>
    <alternativeName>
        <fullName evidence="5">Heme synthase</fullName>
    </alternativeName>
    <alternativeName>
        <fullName evidence="5">Protoheme ferro-lyase</fullName>
    </alternativeName>
</protein>
<dbReference type="InterPro" id="IPR001015">
    <property type="entry name" value="Ferrochelatase"/>
</dbReference>
<dbReference type="InterPro" id="IPR033644">
    <property type="entry name" value="Ferrochelatase_C"/>
</dbReference>
<keyword evidence="1 5" id="KW-0408">Iron</keyword>
<dbReference type="GO" id="GO:0005737">
    <property type="term" value="C:cytoplasm"/>
    <property type="evidence" value="ECO:0007669"/>
    <property type="project" value="UniProtKB-SubCell"/>
</dbReference>
<keyword evidence="5" id="KW-0479">Metal-binding</keyword>
<dbReference type="InterPro" id="IPR033659">
    <property type="entry name" value="Ferrochelatase_N"/>
</dbReference>
<gene>
    <name evidence="5 7" type="primary">hemH</name>
    <name evidence="7" type="ORF">EGH25_09575</name>
</gene>
<feature type="binding site" evidence="5">
    <location>
        <position position="199"/>
    </location>
    <ligand>
        <name>Fe(2+)</name>
        <dbReference type="ChEBI" id="CHEBI:29033"/>
    </ligand>
</feature>